<dbReference type="Gene3D" id="2.30.29.30">
    <property type="entry name" value="Pleckstrin-homology domain (PH domain)/Phosphotyrosine-binding domain (PTB)"/>
    <property type="match status" value="1"/>
</dbReference>
<dbReference type="GO" id="GO:0045053">
    <property type="term" value="P:protein retention in Golgi apparatus"/>
    <property type="evidence" value="ECO:0007669"/>
    <property type="project" value="TreeGrafter"/>
</dbReference>
<reference evidence="6" key="1">
    <citation type="journal article" date="2015" name="Nat. Genet.">
        <title>The pineapple genome and the evolution of CAM photosynthesis.</title>
        <authorList>
            <person name="Ming R."/>
            <person name="VanBuren R."/>
            <person name="Wai C.M."/>
            <person name="Tang H."/>
            <person name="Schatz M.C."/>
            <person name="Bowers J.E."/>
            <person name="Lyons E."/>
            <person name="Wang M.L."/>
            <person name="Chen J."/>
            <person name="Biggers E."/>
            <person name="Zhang J."/>
            <person name="Huang L."/>
            <person name="Zhang L."/>
            <person name="Miao W."/>
            <person name="Zhang J."/>
            <person name="Ye Z."/>
            <person name="Miao C."/>
            <person name="Lin Z."/>
            <person name="Wang H."/>
            <person name="Zhou H."/>
            <person name="Yim W.C."/>
            <person name="Priest H.D."/>
            <person name="Zheng C."/>
            <person name="Woodhouse M."/>
            <person name="Edger P.P."/>
            <person name="Guyot R."/>
            <person name="Guo H.B."/>
            <person name="Guo H."/>
            <person name="Zheng G."/>
            <person name="Singh R."/>
            <person name="Sharma A."/>
            <person name="Min X."/>
            <person name="Zheng Y."/>
            <person name="Lee H."/>
            <person name="Gurtowski J."/>
            <person name="Sedlazeck F.J."/>
            <person name="Harkess A."/>
            <person name="McKain M.R."/>
            <person name="Liao Z."/>
            <person name="Fang J."/>
            <person name="Liu J."/>
            <person name="Zhang X."/>
            <person name="Zhang Q."/>
            <person name="Hu W."/>
            <person name="Qin Y."/>
            <person name="Wang K."/>
            <person name="Chen L.Y."/>
            <person name="Shirley N."/>
            <person name="Lin Y.R."/>
            <person name="Liu L.Y."/>
            <person name="Hernandez A.G."/>
            <person name="Wright C.L."/>
            <person name="Bulone V."/>
            <person name="Tuskan G.A."/>
            <person name="Heath K."/>
            <person name="Zee F."/>
            <person name="Moore P.H."/>
            <person name="Sunkar R."/>
            <person name="Leebens-Mack J.H."/>
            <person name="Mockler T."/>
            <person name="Bennetzen J.L."/>
            <person name="Freeling M."/>
            <person name="Sankoff D."/>
            <person name="Paterson A.H."/>
            <person name="Zhu X."/>
            <person name="Yang X."/>
            <person name="Smith J.A."/>
            <person name="Cushman J.C."/>
            <person name="Paull R.E."/>
            <person name="Yu Q."/>
        </authorList>
    </citation>
    <scope>NUCLEOTIDE SEQUENCE [LARGE SCALE GENOMIC DNA]</scope>
    <source>
        <strain evidence="6">cv. F153</strain>
    </source>
</reference>
<name>A0A6P5FF86_ANACO</name>
<dbReference type="InterPro" id="IPR009543">
    <property type="entry name" value="VPS13_VAB"/>
</dbReference>
<proteinExistence type="inferred from homology"/>
<protein>
    <submittedName>
        <fullName evidence="7">Uncharacterized protein LOC109714678</fullName>
    </submittedName>
</protein>
<keyword evidence="2" id="KW-0813">Transport</keyword>
<dbReference type="Proteomes" id="UP000515123">
    <property type="component" value="Linkage group 8"/>
</dbReference>
<dbReference type="InterPro" id="IPR009291">
    <property type="entry name" value="Vps62"/>
</dbReference>
<evidence type="ECO:0000256" key="3">
    <source>
        <dbReference type="ARBA" id="ARBA00023055"/>
    </source>
</evidence>
<dbReference type="Pfam" id="PF12624">
    <property type="entry name" value="VPS13_N"/>
    <property type="match status" value="1"/>
</dbReference>
<dbReference type="Pfam" id="PF06101">
    <property type="entry name" value="Vps62"/>
    <property type="match status" value="1"/>
</dbReference>
<dbReference type="Pfam" id="PF25036">
    <property type="entry name" value="VPS13_VAB"/>
    <property type="match status" value="2"/>
</dbReference>
<evidence type="ECO:0000313" key="7">
    <source>
        <dbReference type="RefSeq" id="XP_020094961.1"/>
    </source>
</evidence>
<dbReference type="GeneID" id="109714678"/>
<evidence type="ECO:0000313" key="6">
    <source>
        <dbReference type="Proteomes" id="UP000515123"/>
    </source>
</evidence>
<comment type="similarity">
    <text evidence="1">Belongs to the VPS13 family.</text>
</comment>
<dbReference type="SMART" id="SM00233">
    <property type="entry name" value="PH"/>
    <property type="match status" value="1"/>
</dbReference>
<organism evidence="6 7">
    <name type="scientific">Ananas comosus</name>
    <name type="common">Pineapple</name>
    <name type="synonym">Ananas ananas</name>
    <dbReference type="NCBI Taxonomy" id="4615"/>
    <lineage>
        <taxon>Eukaryota</taxon>
        <taxon>Viridiplantae</taxon>
        <taxon>Streptophyta</taxon>
        <taxon>Embryophyta</taxon>
        <taxon>Tracheophyta</taxon>
        <taxon>Spermatophyta</taxon>
        <taxon>Magnoliopsida</taxon>
        <taxon>Liliopsida</taxon>
        <taxon>Poales</taxon>
        <taxon>Bromeliaceae</taxon>
        <taxon>Bromelioideae</taxon>
        <taxon>Ananas</taxon>
    </lineage>
</organism>
<dbReference type="InterPro" id="IPR001849">
    <property type="entry name" value="PH_domain"/>
</dbReference>
<gene>
    <name evidence="7" type="primary">LOC109714678</name>
</gene>
<dbReference type="OrthoDB" id="428159at2759"/>
<keyword evidence="6" id="KW-1185">Reference proteome</keyword>
<dbReference type="InterPro" id="IPR011993">
    <property type="entry name" value="PH-like_dom_sf"/>
</dbReference>
<feature type="coiled-coil region" evidence="4">
    <location>
        <begin position="104"/>
        <end position="131"/>
    </location>
</feature>
<dbReference type="CDD" id="cd00821">
    <property type="entry name" value="PH"/>
    <property type="match status" value="1"/>
</dbReference>
<keyword evidence="3" id="KW-0445">Lipid transport</keyword>
<evidence type="ECO:0000256" key="2">
    <source>
        <dbReference type="ARBA" id="ARBA00022448"/>
    </source>
</evidence>
<dbReference type="RefSeq" id="XP_020094961.1">
    <property type="nucleotide sequence ID" value="XM_020239372.1"/>
</dbReference>
<dbReference type="Pfam" id="PF00169">
    <property type="entry name" value="PH"/>
    <property type="match status" value="1"/>
</dbReference>
<dbReference type="InterPro" id="IPR026854">
    <property type="entry name" value="VPS13_N"/>
</dbReference>
<evidence type="ECO:0000256" key="1">
    <source>
        <dbReference type="ARBA" id="ARBA00006545"/>
    </source>
</evidence>
<dbReference type="InterPro" id="IPR056748">
    <property type="entry name" value="VPS13-like_C"/>
</dbReference>
<dbReference type="Pfam" id="PF25037">
    <property type="entry name" value="VPS13_C"/>
    <property type="match status" value="1"/>
</dbReference>
<keyword evidence="4" id="KW-0175">Coiled coil</keyword>
<evidence type="ECO:0000259" key="5">
    <source>
        <dbReference type="PROSITE" id="PS50003"/>
    </source>
</evidence>
<dbReference type="InterPro" id="IPR026847">
    <property type="entry name" value="VPS13"/>
</dbReference>
<reference evidence="7" key="2">
    <citation type="submission" date="2025-08" db="UniProtKB">
        <authorList>
            <consortium name="RefSeq"/>
        </authorList>
    </citation>
    <scope>IDENTIFICATION</scope>
    <source>
        <tissue evidence="7">Leaf</tissue>
    </source>
</reference>
<sequence>MLEDQVAFLLQKYLGNYVRGLNKDALKISVWKGDVELTNMQLRPEALNALKLPIKVKAGFLGSVKLKVPWSRLGQEPVLVYLDRIFVLAETATQVEGCSEDAIQEAKKIRVRELETKLLESQQQLKSEMSSSWLGSFINTIIGNLKLSITNIHIRYEDTESNLGHPFAAGLTLGKLSAVTVDDFGKETFATGGALDRIRKSVELVRLALYFDSDSSPWTVDKHWEDLLPSEWSQIFELPKEDGTCLSSPSKEHCYEHCYILQPVTGNGKYTKLRPDESKNTGQALQKAAVDLDDVTLSLSKDGYRDILKMADNFSAFNQRLKYAHYRPSVPIKSDPRAWWKYAYKVVIDELKKASGKLSWEQVLKHATLRKKYVSLYASLLKSDVNRQVVDDNKEIENLDRQLDIEVILQWRMLAHKFVEQSLQSDVNTNKQNVRRSWWSFGRTGPAKDETDFKGFTEEDWERLNKIIGYKENSDEYLLSVQDKELLQFSLEVHMKHNASKLIIEGQECLADLSCEGFICNMRTYAETKIFDLKLGSYRLSSPYGLLAESATAADSFVGIFSYKPFDAPVDWSLAAKASPCYVTYLKESIDQIVAFFKSSSAISQNLALETAAALQMTIDGVKRTAQEQVTRALREKSRFTLDLDIAAPKITIPTKFCPDDVHETRLLLDLGNLMLRTQDLWDSEHSQEKDMYLQFNLVLSDVSAFLVDGDYHWSESHVQMISNQSRNSFFLPVIDKCGIVVKLQQIQLENPFYPSTRVAIRLPSLGFHFSPARYHRLMQVVKVFQVEDSTSQDTVNLWNQADFEGWLSVLTWKGVGNREAVWQRRYLYLVGPYLYVLDNPTSTTYKHYLSLRGKQVHQVPAELTGGLQNILALLDSGQYNPKVLEDGSALILLCDNDEIRKTWYNRLQGAIYRASEAVSPPHSERSIMDLHHRKNHYIIPQNKLGQDIYIRTSEFRRVSNVIKMPSGGDKPVKVPVSKNLLDAHLKGKHEREFRSMVTIIIGDSEVSSHLLQTRVLHIMGGIFNIPPWFLTQVDPAFLSLFPSHFMLMSLGCFPKSNWAYEAYKGIYVQKHGTNGSEESQGRIRCAVLLSGKQEITKDKEDNSTSSRAGYIQISPTRDGPWTTVRLNYAAPAACWRFGTDVIASEVSLEDGNTYVNIRSLVSVTNNTDIVIELRLKGKCHTESSRQVNGKQIVYAESDDTRIETDEFFETEIYIPSSGWVACPSGIPSDNQLKELHKDSEHQEPSRFDLPVSWDWTDDWHVDSASAETVDGWVYAPDTEHLKWPKSSDPSNSSNHARQRRWIRHRRNISYDQNDQISVGILEPGDTIPLPLTGLTHPALSYVFQLRPKISDHPNEYSWSVIQERHSQTDISRRHEELSGICVSDLSESENLLFCSLSDGSSSSAFRGLWFCSSIQAKEIGKDVHSDPIHDWNIIIQSPLSLTHYLPVSSQYTICYSDVSGDNRTCSQGTLAPGRSVKIYNADLRDPLYLSLIPDGGWEAMHEPVPVSHPTRKPSKFICLKNSFSGRIVQIILEQNYDKDHLVARTIRIYVPYWISSARCPPLIYHFVDMSRRRDRRHRGSEKIFCQITQEEMVGGYTIASALNIKVLGLSASLGRSGRESFGPVKDLSPLGDMDGSVDLFAYDSDRNCMRVLVSSKPSPYQAVPTKVISVRPFMTFTNMIGQDLFVKLNTGDLPKTLCASDWRVSFTYSETGEPNKLQVRLEDTDWCLPVEIVKEDTITIVLRQQNGGRKFLKTEIRGYEESSRFSIVFRLGPGDGPIRIENRTSHTVVSVCQFGLDEDASIHLQPCSTTKFSWDDPYGTRLLDVSIEGGNEIFKLCINLEKPIESSTQLEAHGLQLHVADIGDTKVVKFMDDERTSQMGPIDNHVAVSMQNEMQQTNSAPLELILELGVVGVCLIDHRPRELLYLYLQKVFISYSTGYDAGTTSRFKLIIGYLQLDNQLPLTLMPVLLAPEDKPDLRHSVFKTTITIRNETADGTQVYPYVYIRVAEKVWRLNIHEPIIWALVDFYNNLRIGSNPSSSSVAEVDPEIQIELIDISEIRLKISLETAPTQRPQGVLGIWSPILSAIGSAFKIQVHLRKVMHRNKFMKKSSIIPAIMNRVKRDLVHNPLHLIFSVDVLSMTKSTLSSLSKGFAELSTDGQFLQLRSKQVWSRRISGVGDGIIQGSEAFAQSVAFGVSGVLTKPVESARQHGLLGFAHGLGRAFLGFVVQPLSGALDFVSLTVDGIGASFVRCFEILNNKSVAQRIRNPRAIHADGIIREYNKSEADGQMVLYLAEASGHLGCTELFKEPSKYAWSDYYEDHFLVPRQKIVLVTHKRVMLLQCSDQDKIDKKPSKIIWDVPWEELLALELAKVRNPRPSHLIIHLKNFRRSESFVRLIKCNTDEDEDNEPQAVRICSSVRKTWKVSQTDKRIIALKVPSKQRYVHLAWDDIDGRGSHSLVKPMIRPRGSSNSGDKRFIKHTVNFQKVWTSEREGGGRCTLFAKQVADDGSICSIWRPLCPDGYVSVGDVARVGTHPPHVAAIYRNSDGNFALPIGYDLVWRNCAEDYSTPVSIWLPRPSDGYVAVGCVAMGAYQEPPLELAYCVSERIVEDTQFEEQMVWTAPDAYPWACYVYQLQSEALQFIALRRPKEECEWRPMRVSDSHVPQLSEGPSDSK</sequence>
<dbReference type="GO" id="GO:0006623">
    <property type="term" value="P:protein targeting to vacuole"/>
    <property type="evidence" value="ECO:0007669"/>
    <property type="project" value="TreeGrafter"/>
</dbReference>
<dbReference type="SUPFAM" id="SSF50729">
    <property type="entry name" value="PH domain-like"/>
    <property type="match status" value="1"/>
</dbReference>
<evidence type="ECO:0000256" key="4">
    <source>
        <dbReference type="SAM" id="Coils"/>
    </source>
</evidence>
<dbReference type="PANTHER" id="PTHR16166">
    <property type="entry name" value="VACUOLAR PROTEIN SORTING-ASSOCIATED PROTEIN VPS13"/>
    <property type="match status" value="1"/>
</dbReference>
<dbReference type="GO" id="GO:0006869">
    <property type="term" value="P:lipid transport"/>
    <property type="evidence" value="ECO:0007669"/>
    <property type="project" value="UniProtKB-KW"/>
</dbReference>
<accession>A0A6P5FF86</accession>
<dbReference type="PANTHER" id="PTHR16166:SF137">
    <property type="entry name" value="PLECKSTRIN HOMOLOGY (PH) DOMAIN-CONTAINING PROTEIN"/>
    <property type="match status" value="1"/>
</dbReference>
<dbReference type="PROSITE" id="PS50003">
    <property type="entry name" value="PH_DOMAIN"/>
    <property type="match status" value="1"/>
</dbReference>
<feature type="domain" description="PH" evidence="5">
    <location>
        <begin position="801"/>
        <end position="913"/>
    </location>
</feature>